<dbReference type="Proteomes" id="UP000478052">
    <property type="component" value="Unassembled WGS sequence"/>
</dbReference>
<gene>
    <name evidence="1" type="ORF">FWK35_00034868</name>
</gene>
<protein>
    <submittedName>
        <fullName evidence="1">Uncharacterized protein</fullName>
    </submittedName>
</protein>
<accession>A0A6G0VP93</accession>
<organism evidence="1 2">
    <name type="scientific">Aphis craccivora</name>
    <name type="common">Cowpea aphid</name>
    <dbReference type="NCBI Taxonomy" id="307492"/>
    <lineage>
        <taxon>Eukaryota</taxon>
        <taxon>Metazoa</taxon>
        <taxon>Ecdysozoa</taxon>
        <taxon>Arthropoda</taxon>
        <taxon>Hexapoda</taxon>
        <taxon>Insecta</taxon>
        <taxon>Pterygota</taxon>
        <taxon>Neoptera</taxon>
        <taxon>Paraneoptera</taxon>
        <taxon>Hemiptera</taxon>
        <taxon>Sternorrhyncha</taxon>
        <taxon>Aphidomorpha</taxon>
        <taxon>Aphidoidea</taxon>
        <taxon>Aphididae</taxon>
        <taxon>Aphidini</taxon>
        <taxon>Aphis</taxon>
        <taxon>Aphis</taxon>
    </lineage>
</organism>
<evidence type="ECO:0000313" key="1">
    <source>
        <dbReference type="EMBL" id="KAF0698538.1"/>
    </source>
</evidence>
<comment type="caution">
    <text evidence="1">The sequence shown here is derived from an EMBL/GenBank/DDBJ whole genome shotgun (WGS) entry which is preliminary data.</text>
</comment>
<evidence type="ECO:0000313" key="2">
    <source>
        <dbReference type="Proteomes" id="UP000478052"/>
    </source>
</evidence>
<name>A0A6G0VP93_APHCR</name>
<dbReference type="AlphaFoldDB" id="A0A6G0VP93"/>
<sequence>MYPKRMWKTDIQDPDHILENIKNKK</sequence>
<dbReference type="EMBL" id="VUJU01014942">
    <property type="protein sequence ID" value="KAF0698538.1"/>
    <property type="molecule type" value="Genomic_DNA"/>
</dbReference>
<reference evidence="1 2" key="1">
    <citation type="submission" date="2019-08" db="EMBL/GenBank/DDBJ databases">
        <title>Whole genome of Aphis craccivora.</title>
        <authorList>
            <person name="Voronova N.V."/>
            <person name="Shulinski R.S."/>
            <person name="Bandarenka Y.V."/>
            <person name="Zhorov D.G."/>
            <person name="Warner D."/>
        </authorList>
    </citation>
    <scope>NUCLEOTIDE SEQUENCE [LARGE SCALE GENOMIC DNA]</scope>
    <source>
        <strain evidence="1">180601</strain>
        <tissue evidence="1">Whole Body</tissue>
    </source>
</reference>
<keyword evidence="2" id="KW-1185">Reference proteome</keyword>
<proteinExistence type="predicted"/>